<feature type="transmembrane region" description="Helical" evidence="2">
    <location>
        <begin position="45"/>
        <end position="65"/>
    </location>
</feature>
<dbReference type="Gene3D" id="1.20.1250.20">
    <property type="entry name" value="MFS general substrate transporter like domains"/>
    <property type="match status" value="1"/>
</dbReference>
<keyword evidence="2" id="KW-0812">Transmembrane</keyword>
<dbReference type="PANTHER" id="PTHR11328:SF24">
    <property type="entry name" value="MAJOR FACILITATOR SUPERFAMILY (MFS) PROFILE DOMAIN-CONTAINING PROTEIN"/>
    <property type="match status" value="1"/>
</dbReference>
<dbReference type="Proteomes" id="UP001162318">
    <property type="component" value="Unassembled WGS sequence"/>
</dbReference>
<evidence type="ECO:0000256" key="1">
    <source>
        <dbReference type="ARBA" id="ARBA00009617"/>
    </source>
</evidence>
<evidence type="ECO:0000256" key="2">
    <source>
        <dbReference type="SAM" id="Phobius"/>
    </source>
</evidence>
<feature type="transmembrane region" description="Helical" evidence="2">
    <location>
        <begin position="147"/>
        <end position="168"/>
    </location>
</feature>
<dbReference type="AlphaFoldDB" id="A0AA42WTG7"/>
<dbReference type="InterPro" id="IPR039672">
    <property type="entry name" value="MFS_2"/>
</dbReference>
<reference evidence="3" key="1">
    <citation type="submission" date="2022-09" db="EMBL/GenBank/DDBJ databases">
        <title>Intensive care unit water sources are persistently colonized with multi-drug resistant bacteria and are the site of extensive horizontal gene transfer of antibiotic resistance genes.</title>
        <authorList>
            <person name="Diorio-Toth L."/>
        </authorList>
    </citation>
    <scope>NUCLEOTIDE SEQUENCE</scope>
    <source>
        <strain evidence="3">GD03659</strain>
    </source>
</reference>
<gene>
    <name evidence="3" type="ORF">N5J77_02960</name>
</gene>
<name>A0AA42WTG7_SPHYA</name>
<dbReference type="GO" id="GO:0008643">
    <property type="term" value="P:carbohydrate transport"/>
    <property type="evidence" value="ECO:0007669"/>
    <property type="project" value="InterPro"/>
</dbReference>
<feature type="transmembrane region" description="Helical" evidence="2">
    <location>
        <begin position="266"/>
        <end position="288"/>
    </location>
</feature>
<comment type="similarity">
    <text evidence="1">Belongs to the sodium:galactoside symporter (TC 2.A.2) family.</text>
</comment>
<evidence type="ECO:0000313" key="3">
    <source>
        <dbReference type="EMBL" id="MDH2130071.1"/>
    </source>
</evidence>
<dbReference type="EMBL" id="JAOCKX010000003">
    <property type="protein sequence ID" value="MDH2130071.1"/>
    <property type="molecule type" value="Genomic_DNA"/>
</dbReference>
<feature type="transmembrane region" description="Helical" evidence="2">
    <location>
        <begin position="364"/>
        <end position="387"/>
    </location>
</feature>
<accession>A0AA42WTG7</accession>
<sequence>MIWTRDDGRMLAYASGNFGKALVFSGADLTILFLLSDVLNLGATTAGWLMLAALCGDLIFDLLAARLTIRLRHVGKGYRWMVAVAATPCAIAFALLYAMPLLGARQLWMLAMALLIFRGAYAIIDVPHNALMAQVTSDSSARGRVSGYRLLFSTASALIVATLLTPLVQDAGNTRSFDRLALTGAATGAVFALTMILCAWTCGGDTGGGAAHTARQSARQDGIDIPFRDPMVVALALLALLTGFAAPAFGRSLLYIGSYVVCRPDLVATLLLAVTIGQFAGVILWTAMTRRFSKSALLAMGHGVSIIGLAGFAACLSWPPALAICGAVIGVGLASMFMLPWGLLADAVDVVEWRHGRRFETGLFAFYLVVVKASGAAFSSLSGWTLGLLGYVPGQAQTAAVQAGMLGLGLGVPVLGSLCAILLMRRFDLGHARHARLLAALARREARAQSGADPVSGLKRGLEKSSGAGTTLAGGLALSAQARQSMSRSMAAPAAVRS</sequence>
<organism evidence="3 4">
    <name type="scientific">Sphingobium yanoikuyae</name>
    <name type="common">Sphingomonas yanoikuyae</name>
    <dbReference type="NCBI Taxonomy" id="13690"/>
    <lineage>
        <taxon>Bacteria</taxon>
        <taxon>Pseudomonadati</taxon>
        <taxon>Pseudomonadota</taxon>
        <taxon>Alphaproteobacteria</taxon>
        <taxon>Sphingomonadales</taxon>
        <taxon>Sphingomonadaceae</taxon>
        <taxon>Sphingobium</taxon>
    </lineage>
</organism>
<feature type="transmembrane region" description="Helical" evidence="2">
    <location>
        <begin position="320"/>
        <end position="344"/>
    </location>
</feature>
<dbReference type="GO" id="GO:0015293">
    <property type="term" value="F:symporter activity"/>
    <property type="evidence" value="ECO:0007669"/>
    <property type="project" value="InterPro"/>
</dbReference>
<dbReference type="SUPFAM" id="SSF103473">
    <property type="entry name" value="MFS general substrate transporter"/>
    <property type="match status" value="1"/>
</dbReference>
<feature type="transmembrane region" description="Helical" evidence="2">
    <location>
        <begin position="180"/>
        <end position="200"/>
    </location>
</feature>
<dbReference type="GO" id="GO:0005886">
    <property type="term" value="C:plasma membrane"/>
    <property type="evidence" value="ECO:0007669"/>
    <property type="project" value="TreeGrafter"/>
</dbReference>
<feature type="transmembrane region" description="Helical" evidence="2">
    <location>
        <begin position="77"/>
        <end position="100"/>
    </location>
</feature>
<feature type="transmembrane region" description="Helical" evidence="2">
    <location>
        <begin position="21"/>
        <end position="39"/>
    </location>
</feature>
<comment type="caution">
    <text evidence="3">The sequence shown here is derived from an EMBL/GenBank/DDBJ whole genome shotgun (WGS) entry which is preliminary data.</text>
</comment>
<dbReference type="PANTHER" id="PTHR11328">
    <property type="entry name" value="MAJOR FACILITATOR SUPERFAMILY DOMAIN-CONTAINING PROTEIN"/>
    <property type="match status" value="1"/>
</dbReference>
<protein>
    <submittedName>
        <fullName evidence="3">MFS transporter</fullName>
    </submittedName>
</protein>
<dbReference type="InterPro" id="IPR036259">
    <property type="entry name" value="MFS_trans_sf"/>
</dbReference>
<dbReference type="Pfam" id="PF13347">
    <property type="entry name" value="MFS_2"/>
    <property type="match status" value="1"/>
</dbReference>
<feature type="transmembrane region" description="Helical" evidence="2">
    <location>
        <begin position="106"/>
        <end position="126"/>
    </location>
</feature>
<proteinExistence type="inferred from homology"/>
<feature type="transmembrane region" description="Helical" evidence="2">
    <location>
        <begin position="399"/>
        <end position="423"/>
    </location>
</feature>
<keyword evidence="2" id="KW-0472">Membrane</keyword>
<evidence type="ECO:0000313" key="4">
    <source>
        <dbReference type="Proteomes" id="UP001162318"/>
    </source>
</evidence>
<feature type="transmembrane region" description="Helical" evidence="2">
    <location>
        <begin position="232"/>
        <end position="254"/>
    </location>
</feature>
<keyword evidence="2" id="KW-1133">Transmembrane helix</keyword>
<feature type="transmembrane region" description="Helical" evidence="2">
    <location>
        <begin position="295"/>
        <end position="314"/>
    </location>
</feature>